<dbReference type="InterPro" id="IPR012338">
    <property type="entry name" value="Beta-lactam/transpept-like"/>
</dbReference>
<dbReference type="Gene3D" id="3.40.710.10">
    <property type="entry name" value="DD-peptidase/beta-lactamase superfamily"/>
    <property type="match status" value="1"/>
</dbReference>
<dbReference type="GO" id="GO:0006508">
    <property type="term" value="P:proteolysis"/>
    <property type="evidence" value="ECO:0007669"/>
    <property type="project" value="UniProtKB-KW"/>
</dbReference>
<keyword evidence="12 14" id="KW-0472">Membrane</keyword>
<dbReference type="InterPro" id="IPR005311">
    <property type="entry name" value="PBP_dimer"/>
</dbReference>
<evidence type="ECO:0000256" key="14">
    <source>
        <dbReference type="SAM" id="Phobius"/>
    </source>
</evidence>
<gene>
    <name evidence="17" type="primary">mrdA</name>
    <name evidence="17" type="ORF">NM125_10500</name>
</gene>
<comment type="subcellular location">
    <subcellularLocation>
        <location evidence="2">Cell membrane</location>
    </subcellularLocation>
    <subcellularLocation>
        <location evidence="1">Membrane</location>
        <topology evidence="1">Single-pass membrane protein</topology>
    </subcellularLocation>
</comment>
<evidence type="ECO:0000259" key="16">
    <source>
        <dbReference type="Pfam" id="PF03717"/>
    </source>
</evidence>
<dbReference type="Pfam" id="PF00905">
    <property type="entry name" value="Transpeptidase"/>
    <property type="match status" value="1"/>
</dbReference>
<accession>A0A9X2L450</accession>
<protein>
    <submittedName>
        <fullName evidence="17">Penicillin-binding protein 2</fullName>
        <ecNumber evidence="17">3.4.16.4</ecNumber>
    </submittedName>
</protein>
<keyword evidence="10" id="KW-0573">Peptidoglycan synthesis</keyword>
<dbReference type="GO" id="GO:0009002">
    <property type="term" value="F:serine-type D-Ala-D-Ala carboxypeptidase activity"/>
    <property type="evidence" value="ECO:0007669"/>
    <property type="project" value="UniProtKB-EC"/>
</dbReference>
<evidence type="ECO:0000256" key="7">
    <source>
        <dbReference type="ARBA" id="ARBA00022692"/>
    </source>
</evidence>
<keyword evidence="5 17" id="KW-0121">Carboxypeptidase</keyword>
<sequence length="621" mass="69115">MSTGQTNRTRTSIRALQVIILGLTLIVLGRIFYLQIVEYEVYAALGQENSVRQEYVDPARGLIYDRNGNLIVDNEPIFSITITPSLFDKSNIPLLADLLGVSDSLLTTKVQEAQQYSWHRTSRLFTEIDFPTFSAVQENLWQLPGIGHQIESKRHYPTEMKASHLLGYLREANENEYRQSETIRLGDKIGKSGLEMIYEDSLRGELGIRYLKVNAFGQALGEFEGNEIGRNPEQGSNIITTIDTELQIFAEKLMEGKRGAVVAMNPNTGAILAMVSSPTYDLSKLAGRLDQDYWQAINADSTTPLYNRAISSRQPPGSTFKPLMGIIGLHMGIITPQTKIYNSGAYVRGRAYRDLAPVGEYDLKKAITFSSNTYFFSLMDKIASQGKLNEWSSLVKDFGLGVASNVDLPNANSGLIPDSTYLNRRLGERRWGLGDLINFGVGQGMVSVSPIQIAQMTSIFANGGYRVKPHLVQVFKHPDGSISRLRTESTRIDWLRDEYLEVVKAGMRGVVTEGSGRWYANHPNIEIAGKTGTAQNPHGMDHGWFTSYAPLDNPEIVVTAFVENAGFASTSAAPIASLVIEKYLQGEITRPYVYDYVLNFEPKEEEDEQPAPQLNQPAQNE</sequence>
<evidence type="ECO:0000256" key="2">
    <source>
        <dbReference type="ARBA" id="ARBA00004236"/>
    </source>
</evidence>
<dbReference type="Proteomes" id="UP001139125">
    <property type="component" value="Unassembled WGS sequence"/>
</dbReference>
<evidence type="ECO:0000256" key="11">
    <source>
        <dbReference type="ARBA" id="ARBA00022989"/>
    </source>
</evidence>
<evidence type="ECO:0000256" key="1">
    <source>
        <dbReference type="ARBA" id="ARBA00004167"/>
    </source>
</evidence>
<keyword evidence="4" id="KW-0997">Cell inner membrane</keyword>
<dbReference type="GO" id="GO:0071972">
    <property type="term" value="F:peptidoglycan L,D-transpeptidase activity"/>
    <property type="evidence" value="ECO:0007669"/>
    <property type="project" value="TreeGrafter"/>
</dbReference>
<name>A0A9X2L450_9BACT</name>
<dbReference type="SUPFAM" id="SSF56601">
    <property type="entry name" value="beta-lactamase/transpeptidase-like"/>
    <property type="match status" value="1"/>
</dbReference>
<evidence type="ECO:0000313" key="17">
    <source>
        <dbReference type="EMBL" id="MCP9292006.1"/>
    </source>
</evidence>
<evidence type="ECO:0000256" key="3">
    <source>
        <dbReference type="ARBA" id="ARBA00022475"/>
    </source>
</evidence>
<feature type="transmembrane region" description="Helical" evidence="14">
    <location>
        <begin position="12"/>
        <end position="33"/>
    </location>
</feature>
<dbReference type="AlphaFoldDB" id="A0A9X2L450"/>
<dbReference type="EMBL" id="JANDBC010000002">
    <property type="protein sequence ID" value="MCP9292006.1"/>
    <property type="molecule type" value="Genomic_DNA"/>
</dbReference>
<dbReference type="SUPFAM" id="SSF56519">
    <property type="entry name" value="Penicillin binding protein dimerisation domain"/>
    <property type="match status" value="1"/>
</dbReference>
<dbReference type="GO" id="GO:0005886">
    <property type="term" value="C:plasma membrane"/>
    <property type="evidence" value="ECO:0007669"/>
    <property type="project" value="UniProtKB-SubCell"/>
</dbReference>
<evidence type="ECO:0000259" key="15">
    <source>
        <dbReference type="Pfam" id="PF00905"/>
    </source>
</evidence>
<dbReference type="EC" id="3.4.16.4" evidence="17"/>
<evidence type="ECO:0000256" key="13">
    <source>
        <dbReference type="ARBA" id="ARBA00023316"/>
    </source>
</evidence>
<comment type="caution">
    <text evidence="17">The sequence shown here is derived from an EMBL/GenBank/DDBJ whole genome shotgun (WGS) entry which is preliminary data.</text>
</comment>
<dbReference type="Pfam" id="PF03717">
    <property type="entry name" value="PBP_dimer"/>
    <property type="match status" value="1"/>
</dbReference>
<evidence type="ECO:0000256" key="5">
    <source>
        <dbReference type="ARBA" id="ARBA00022645"/>
    </source>
</evidence>
<dbReference type="InterPro" id="IPR050515">
    <property type="entry name" value="Beta-lactam/transpept"/>
</dbReference>
<dbReference type="Gene3D" id="3.30.1390.30">
    <property type="entry name" value="Penicillin-binding protein 2a, domain 3"/>
    <property type="match status" value="1"/>
</dbReference>
<dbReference type="PANTHER" id="PTHR30627:SF2">
    <property type="entry name" value="PEPTIDOGLYCAN D,D-TRANSPEPTIDASE MRDA"/>
    <property type="match status" value="1"/>
</dbReference>
<dbReference type="GO" id="GO:0008658">
    <property type="term" value="F:penicillin binding"/>
    <property type="evidence" value="ECO:0007669"/>
    <property type="project" value="InterPro"/>
</dbReference>
<evidence type="ECO:0000256" key="6">
    <source>
        <dbReference type="ARBA" id="ARBA00022670"/>
    </source>
</evidence>
<dbReference type="RefSeq" id="WP_255134879.1">
    <property type="nucleotide sequence ID" value="NZ_JANDBC010000002.1"/>
</dbReference>
<evidence type="ECO:0000313" key="18">
    <source>
        <dbReference type="Proteomes" id="UP001139125"/>
    </source>
</evidence>
<evidence type="ECO:0000256" key="12">
    <source>
        <dbReference type="ARBA" id="ARBA00023136"/>
    </source>
</evidence>
<dbReference type="PANTHER" id="PTHR30627">
    <property type="entry name" value="PEPTIDOGLYCAN D,D-TRANSPEPTIDASE"/>
    <property type="match status" value="1"/>
</dbReference>
<proteinExistence type="predicted"/>
<keyword evidence="7 14" id="KW-0812">Transmembrane</keyword>
<evidence type="ECO:0000256" key="8">
    <source>
        <dbReference type="ARBA" id="ARBA00022801"/>
    </source>
</evidence>
<dbReference type="GO" id="GO:0009252">
    <property type="term" value="P:peptidoglycan biosynthetic process"/>
    <property type="evidence" value="ECO:0007669"/>
    <property type="project" value="UniProtKB-KW"/>
</dbReference>
<keyword evidence="6" id="KW-0645">Protease</keyword>
<organism evidence="17 18">
    <name type="scientific">Gracilimonas sediminicola</name>
    <dbReference type="NCBI Taxonomy" id="2952158"/>
    <lineage>
        <taxon>Bacteria</taxon>
        <taxon>Pseudomonadati</taxon>
        <taxon>Balneolota</taxon>
        <taxon>Balneolia</taxon>
        <taxon>Balneolales</taxon>
        <taxon>Balneolaceae</taxon>
        <taxon>Gracilimonas</taxon>
    </lineage>
</organism>
<keyword evidence="11 14" id="KW-1133">Transmembrane helix</keyword>
<keyword evidence="9" id="KW-0133">Cell shape</keyword>
<dbReference type="GO" id="GO:0071555">
    <property type="term" value="P:cell wall organization"/>
    <property type="evidence" value="ECO:0007669"/>
    <property type="project" value="UniProtKB-KW"/>
</dbReference>
<keyword evidence="13" id="KW-0961">Cell wall biogenesis/degradation</keyword>
<evidence type="ECO:0000256" key="9">
    <source>
        <dbReference type="ARBA" id="ARBA00022960"/>
    </source>
</evidence>
<keyword evidence="8 17" id="KW-0378">Hydrolase</keyword>
<dbReference type="NCBIfam" id="TIGR03423">
    <property type="entry name" value="pbp2_mrdA"/>
    <property type="match status" value="1"/>
</dbReference>
<evidence type="ECO:0000256" key="4">
    <source>
        <dbReference type="ARBA" id="ARBA00022519"/>
    </source>
</evidence>
<dbReference type="Gene3D" id="3.90.1310.10">
    <property type="entry name" value="Penicillin-binding protein 2a (Domain 2)"/>
    <property type="match status" value="1"/>
</dbReference>
<feature type="domain" description="Penicillin-binding protein transpeptidase" evidence="15">
    <location>
        <begin position="259"/>
        <end position="578"/>
    </location>
</feature>
<reference evidence="17" key="1">
    <citation type="submission" date="2022-06" db="EMBL/GenBank/DDBJ databases">
        <title>Gracilimonas sp. CAU 1638 isolated from sea sediment.</title>
        <authorList>
            <person name="Kim W."/>
        </authorList>
    </citation>
    <scope>NUCLEOTIDE SEQUENCE</scope>
    <source>
        <strain evidence="17">CAU 1638</strain>
    </source>
</reference>
<dbReference type="InterPro" id="IPR036138">
    <property type="entry name" value="PBP_dimer_sf"/>
</dbReference>
<dbReference type="InterPro" id="IPR001460">
    <property type="entry name" value="PCN-bd_Tpept"/>
</dbReference>
<feature type="domain" description="Penicillin-binding protein dimerisation" evidence="16">
    <location>
        <begin position="57"/>
        <end position="222"/>
    </location>
</feature>
<dbReference type="GO" id="GO:0008360">
    <property type="term" value="P:regulation of cell shape"/>
    <property type="evidence" value="ECO:0007669"/>
    <property type="project" value="UniProtKB-KW"/>
</dbReference>
<evidence type="ECO:0000256" key="10">
    <source>
        <dbReference type="ARBA" id="ARBA00022984"/>
    </source>
</evidence>
<keyword evidence="3" id="KW-1003">Cell membrane</keyword>
<keyword evidence="18" id="KW-1185">Reference proteome</keyword>
<dbReference type="InterPro" id="IPR017790">
    <property type="entry name" value="Penicillin-binding_protein_2"/>
</dbReference>